<evidence type="ECO:0000313" key="3">
    <source>
        <dbReference type="Proteomes" id="UP000016930"/>
    </source>
</evidence>
<dbReference type="SUPFAM" id="SSF81383">
    <property type="entry name" value="F-box domain"/>
    <property type="match status" value="1"/>
</dbReference>
<gene>
    <name evidence="2" type="ORF">CERSUDRAFT_88376</name>
</gene>
<evidence type="ECO:0000259" key="1">
    <source>
        <dbReference type="Pfam" id="PF12937"/>
    </source>
</evidence>
<dbReference type="InterPro" id="IPR036047">
    <property type="entry name" value="F-box-like_dom_sf"/>
</dbReference>
<dbReference type="EMBL" id="KB445813">
    <property type="protein sequence ID" value="EMD32092.1"/>
    <property type="molecule type" value="Genomic_DNA"/>
</dbReference>
<dbReference type="HOGENOM" id="CLU_2242863_0_0_1"/>
<evidence type="ECO:0000313" key="2">
    <source>
        <dbReference type="EMBL" id="EMD32092.1"/>
    </source>
</evidence>
<protein>
    <recommendedName>
        <fullName evidence="1">F-box domain-containing protein</fullName>
    </recommendedName>
</protein>
<name>M2R1G3_CERS8</name>
<dbReference type="InterPro" id="IPR001810">
    <property type="entry name" value="F-box_dom"/>
</dbReference>
<feature type="non-terminal residue" evidence="2">
    <location>
        <position position="105"/>
    </location>
</feature>
<dbReference type="Proteomes" id="UP000016930">
    <property type="component" value="Unassembled WGS sequence"/>
</dbReference>
<dbReference type="Pfam" id="PF12937">
    <property type="entry name" value="F-box-like"/>
    <property type="match status" value="1"/>
</dbReference>
<reference evidence="2 3" key="1">
    <citation type="journal article" date="2012" name="Proc. Natl. Acad. Sci. U.S.A.">
        <title>Comparative genomics of Ceriporiopsis subvermispora and Phanerochaete chrysosporium provide insight into selective ligninolysis.</title>
        <authorList>
            <person name="Fernandez-Fueyo E."/>
            <person name="Ruiz-Duenas F.J."/>
            <person name="Ferreira P."/>
            <person name="Floudas D."/>
            <person name="Hibbett D.S."/>
            <person name="Canessa P."/>
            <person name="Larrondo L.F."/>
            <person name="James T.Y."/>
            <person name="Seelenfreund D."/>
            <person name="Lobos S."/>
            <person name="Polanco R."/>
            <person name="Tello M."/>
            <person name="Honda Y."/>
            <person name="Watanabe T."/>
            <person name="Watanabe T."/>
            <person name="Ryu J.S."/>
            <person name="Kubicek C.P."/>
            <person name="Schmoll M."/>
            <person name="Gaskell J."/>
            <person name="Hammel K.E."/>
            <person name="St John F.J."/>
            <person name="Vanden Wymelenberg A."/>
            <person name="Sabat G."/>
            <person name="Splinter BonDurant S."/>
            <person name="Syed K."/>
            <person name="Yadav J.S."/>
            <person name="Doddapaneni H."/>
            <person name="Subramanian V."/>
            <person name="Lavin J.L."/>
            <person name="Oguiza J.A."/>
            <person name="Perez G."/>
            <person name="Pisabarro A.G."/>
            <person name="Ramirez L."/>
            <person name="Santoyo F."/>
            <person name="Master E."/>
            <person name="Coutinho P.M."/>
            <person name="Henrissat B."/>
            <person name="Lombard V."/>
            <person name="Magnuson J.K."/>
            <person name="Kuees U."/>
            <person name="Hori C."/>
            <person name="Igarashi K."/>
            <person name="Samejima M."/>
            <person name="Held B.W."/>
            <person name="Barry K.W."/>
            <person name="LaButti K.M."/>
            <person name="Lapidus A."/>
            <person name="Lindquist E.A."/>
            <person name="Lucas S.M."/>
            <person name="Riley R."/>
            <person name="Salamov A.A."/>
            <person name="Hoffmeister D."/>
            <person name="Schwenk D."/>
            <person name="Hadar Y."/>
            <person name="Yarden O."/>
            <person name="de Vries R.P."/>
            <person name="Wiebenga A."/>
            <person name="Stenlid J."/>
            <person name="Eastwood D."/>
            <person name="Grigoriev I.V."/>
            <person name="Berka R.M."/>
            <person name="Blanchette R.A."/>
            <person name="Kersten P."/>
            <person name="Martinez A.T."/>
            <person name="Vicuna R."/>
            <person name="Cullen D."/>
        </authorList>
    </citation>
    <scope>NUCLEOTIDE SEQUENCE [LARGE SCALE GENOMIC DNA]</scope>
    <source>
        <strain evidence="2 3">B</strain>
    </source>
</reference>
<sequence>MMEVRDILNQLRPAIHRLPVEILRQIFSLVPRQETSSSDALTLWQSPFLRRTDCVHLMSICRYWRQVVLDDFLIWNNVYNFNPPASLQGARHTNAILYLKSRPKG</sequence>
<keyword evidence="3" id="KW-1185">Reference proteome</keyword>
<organism evidence="2 3">
    <name type="scientific">Ceriporiopsis subvermispora (strain B)</name>
    <name type="common">White-rot fungus</name>
    <name type="synonym">Gelatoporia subvermispora</name>
    <dbReference type="NCBI Taxonomy" id="914234"/>
    <lineage>
        <taxon>Eukaryota</taxon>
        <taxon>Fungi</taxon>
        <taxon>Dikarya</taxon>
        <taxon>Basidiomycota</taxon>
        <taxon>Agaricomycotina</taxon>
        <taxon>Agaricomycetes</taxon>
        <taxon>Polyporales</taxon>
        <taxon>Gelatoporiaceae</taxon>
        <taxon>Gelatoporia</taxon>
    </lineage>
</organism>
<dbReference type="OrthoDB" id="2734604at2759"/>
<accession>M2R1G3</accession>
<proteinExistence type="predicted"/>
<feature type="domain" description="F-box" evidence="1">
    <location>
        <begin position="15"/>
        <end position="79"/>
    </location>
</feature>
<dbReference type="AlphaFoldDB" id="M2R1G3"/>